<dbReference type="InterPro" id="IPR036188">
    <property type="entry name" value="FAD/NAD-bd_sf"/>
</dbReference>
<keyword evidence="3 10" id="KW-0662">Pyridine nucleotide biosynthesis</keyword>
<dbReference type="GO" id="GO:0004502">
    <property type="term" value="F:kynurenine 3-monooxygenase activity"/>
    <property type="evidence" value="ECO:0007669"/>
    <property type="project" value="UniProtKB-UniRule"/>
</dbReference>
<dbReference type="PANTHER" id="PTHR46028:SF2">
    <property type="entry name" value="KYNURENINE 3-MONOOXYGENASE"/>
    <property type="match status" value="1"/>
</dbReference>
<dbReference type="InterPro" id="IPR027545">
    <property type="entry name" value="Kynurenine_monooxygenase"/>
</dbReference>
<name>A0A7R9PQ28_TIMGE</name>
<keyword evidence="6 10" id="KW-0560">Oxidoreductase</keyword>
<feature type="domain" description="FAD-binding" evidence="11">
    <location>
        <begin position="109"/>
        <end position="443"/>
    </location>
</feature>
<protein>
    <recommendedName>
        <fullName evidence="10">Kynurenine 3-monooxygenase</fullName>
        <ecNumber evidence="10">1.14.13.9</ecNumber>
    </recommendedName>
    <alternativeName>
        <fullName evidence="10">Kynurenine 3-hydroxylase</fullName>
    </alternativeName>
</protein>
<dbReference type="Gene3D" id="3.50.50.60">
    <property type="entry name" value="FAD/NAD(P)-binding domain"/>
    <property type="match status" value="1"/>
</dbReference>
<dbReference type="GO" id="GO:0005741">
    <property type="term" value="C:mitochondrial outer membrane"/>
    <property type="evidence" value="ECO:0007669"/>
    <property type="project" value="TreeGrafter"/>
</dbReference>
<dbReference type="Pfam" id="PF01494">
    <property type="entry name" value="FAD_binding_3"/>
    <property type="match status" value="1"/>
</dbReference>
<evidence type="ECO:0000256" key="6">
    <source>
        <dbReference type="ARBA" id="ARBA00023002"/>
    </source>
</evidence>
<proteinExistence type="inferred from homology"/>
<dbReference type="EMBL" id="OE843559">
    <property type="protein sequence ID" value="CAD7603412.1"/>
    <property type="molecule type" value="Genomic_DNA"/>
</dbReference>
<organism evidence="12">
    <name type="scientific">Timema genevievae</name>
    <name type="common">Walking stick</name>
    <dbReference type="NCBI Taxonomy" id="629358"/>
    <lineage>
        <taxon>Eukaryota</taxon>
        <taxon>Metazoa</taxon>
        <taxon>Ecdysozoa</taxon>
        <taxon>Arthropoda</taxon>
        <taxon>Hexapoda</taxon>
        <taxon>Insecta</taxon>
        <taxon>Pterygota</taxon>
        <taxon>Neoptera</taxon>
        <taxon>Polyneoptera</taxon>
        <taxon>Phasmatodea</taxon>
        <taxon>Timematodea</taxon>
        <taxon>Timematoidea</taxon>
        <taxon>Timematidae</taxon>
        <taxon>Timema</taxon>
    </lineage>
</organism>
<dbReference type="GO" id="GO:0006569">
    <property type="term" value="P:L-tryptophan catabolic process"/>
    <property type="evidence" value="ECO:0007669"/>
    <property type="project" value="UniProtKB-UniRule"/>
</dbReference>
<dbReference type="UniPathway" id="UPA00253">
    <property type="reaction ID" value="UER00328"/>
</dbReference>
<dbReference type="EC" id="1.14.13.9" evidence="10"/>
<evidence type="ECO:0000256" key="8">
    <source>
        <dbReference type="ARBA" id="ARBA00023128"/>
    </source>
</evidence>
<comment type="function">
    <text evidence="10">Catalyzes the hydroxylation of L-kynurenine (L-Kyn) to form 3-hydroxy-L-kynurenine (L-3OHKyn). Required for synthesis of quinolinic acid.</text>
</comment>
<keyword evidence="2 10" id="KW-0285">Flavoprotein</keyword>
<dbReference type="GO" id="GO:0019805">
    <property type="term" value="P:quinolinate biosynthetic process"/>
    <property type="evidence" value="ECO:0007669"/>
    <property type="project" value="UniProtKB-UniRule"/>
</dbReference>
<evidence type="ECO:0000256" key="2">
    <source>
        <dbReference type="ARBA" id="ARBA00022630"/>
    </source>
</evidence>
<evidence type="ECO:0000259" key="11">
    <source>
        <dbReference type="Pfam" id="PF01494"/>
    </source>
</evidence>
<keyword evidence="8 10" id="KW-0496">Mitochondrion</keyword>
<evidence type="ECO:0000256" key="5">
    <source>
        <dbReference type="ARBA" id="ARBA00022857"/>
    </source>
</evidence>
<dbReference type="SUPFAM" id="SSF51905">
    <property type="entry name" value="FAD/NAD(P)-binding domain"/>
    <property type="match status" value="1"/>
</dbReference>
<dbReference type="GO" id="GO:0071949">
    <property type="term" value="F:FAD binding"/>
    <property type="evidence" value="ECO:0007669"/>
    <property type="project" value="InterPro"/>
</dbReference>
<reference evidence="12" key="1">
    <citation type="submission" date="2020-11" db="EMBL/GenBank/DDBJ databases">
        <authorList>
            <person name="Tran Van P."/>
        </authorList>
    </citation>
    <scope>NUCLEOTIDE SEQUENCE</scope>
</reference>
<dbReference type="PRINTS" id="PR00420">
    <property type="entry name" value="RNGMNOXGNASE"/>
</dbReference>
<comment type="similarity">
    <text evidence="10">Belongs to the aromatic-ring hydroxylase family. KMO subfamily.</text>
</comment>
<comment type="pathway">
    <text evidence="10">Cofactor biosynthesis; NAD(+) biosynthesis; quinolinate from L-kynurenine: step 1/3.</text>
</comment>
<comment type="catalytic activity">
    <reaction evidence="9 10">
        <text>L-kynurenine + NADPH + O2 + H(+) = 3-hydroxy-L-kynurenine + NADP(+) + H2O</text>
        <dbReference type="Rhea" id="RHEA:20545"/>
        <dbReference type="ChEBI" id="CHEBI:15377"/>
        <dbReference type="ChEBI" id="CHEBI:15378"/>
        <dbReference type="ChEBI" id="CHEBI:15379"/>
        <dbReference type="ChEBI" id="CHEBI:57783"/>
        <dbReference type="ChEBI" id="CHEBI:57959"/>
        <dbReference type="ChEBI" id="CHEBI:58125"/>
        <dbReference type="ChEBI" id="CHEBI:58349"/>
        <dbReference type="EC" id="1.14.13.9"/>
    </reaction>
</comment>
<evidence type="ECO:0000256" key="9">
    <source>
        <dbReference type="ARBA" id="ARBA00047818"/>
    </source>
</evidence>
<accession>A0A7R9PQ28</accession>
<dbReference type="PANTHER" id="PTHR46028">
    <property type="entry name" value="KYNURENINE 3-MONOOXYGENASE"/>
    <property type="match status" value="1"/>
</dbReference>
<evidence type="ECO:0000256" key="7">
    <source>
        <dbReference type="ARBA" id="ARBA00023033"/>
    </source>
</evidence>
<dbReference type="AlphaFoldDB" id="A0A7R9PQ28"/>
<keyword evidence="10" id="KW-0472">Membrane</keyword>
<comment type="cofactor">
    <cofactor evidence="1 10">
        <name>FAD</name>
        <dbReference type="ChEBI" id="CHEBI:57692"/>
    </cofactor>
</comment>
<dbReference type="GO" id="GO:0043420">
    <property type="term" value="P:anthranilate metabolic process"/>
    <property type="evidence" value="ECO:0007669"/>
    <property type="project" value="UniProtKB-UniRule"/>
</dbReference>
<dbReference type="InterPro" id="IPR002938">
    <property type="entry name" value="FAD-bd"/>
</dbReference>
<dbReference type="GO" id="GO:0034354">
    <property type="term" value="P:'de novo' NAD+ biosynthetic process from L-tryptophan"/>
    <property type="evidence" value="ECO:0007669"/>
    <property type="project" value="UniProtKB-UniRule"/>
</dbReference>
<evidence type="ECO:0000256" key="3">
    <source>
        <dbReference type="ARBA" id="ARBA00022642"/>
    </source>
</evidence>
<dbReference type="GO" id="GO:0070189">
    <property type="term" value="P:kynurenine metabolic process"/>
    <property type="evidence" value="ECO:0007669"/>
    <property type="project" value="TreeGrafter"/>
</dbReference>
<keyword evidence="5 10" id="KW-0521">NADP</keyword>
<keyword evidence="4 10" id="KW-0274">FAD</keyword>
<keyword evidence="7 10" id="KW-0503">Monooxygenase</keyword>
<evidence type="ECO:0000256" key="10">
    <source>
        <dbReference type="HAMAP-Rule" id="MF_03018"/>
    </source>
</evidence>
<gene>
    <name evidence="12" type="ORF">TGEB3V08_LOCUS8770</name>
</gene>
<evidence type="ECO:0000313" key="12">
    <source>
        <dbReference type="EMBL" id="CAD7603412.1"/>
    </source>
</evidence>
<sequence length="595" mass="67781">MGLELGRLNTEEVNPHLRGGRVENYLGNNHPSSPERDSNLYLTILGSIAQHETSALANFATEPGFCTVSYYSFGLYAYSPDRGLNFDLLVIGVRVYRESSALDHVATEAGKVGSLAACYFAKRGHTVHLYEAREDVRQSEQFRGRSINLAMSVRGRTALKEVGLEKVIVKHGIPMKGRMVHAVNGERRPILYDPNNKQVELEDSNNIQVELEDPSNKQSIYSVSRKFLNELLLTAAEKDPNVHFHFHHKLVAADLDTGSTTFHRAGQSEAVSETADLVVGADGAFSTIRRQLMKRPGFDYSQRYIEHGYLELCIPPTEDGEFAMEQNYLHIWPRGTFMMIALPNQDRSWTVTLFMPFHKFDSLDTPEKLVEFFRECFPDAVALIGQEQLVRDFFATRPSSLVSVKCKPYHIGCTALIIGDAAHAMVPFYGQGMNAGFEDCRLLDELMERHNDDLSLVLPEFSQTRNEDAEAICDLAMYNYIEMRDLVNKRSFLWRKKLDELLFWLFPRKWVPLYTSVTFSNMSYTKCLSNKQWQDKVRLHCLSSVYFIETLKFNVYRGTPDRDSNLDLLVFGSLIFCESSALDYEAIENNLNLKG</sequence>
<evidence type="ECO:0000256" key="4">
    <source>
        <dbReference type="ARBA" id="ARBA00022827"/>
    </source>
</evidence>
<evidence type="ECO:0000256" key="1">
    <source>
        <dbReference type="ARBA" id="ARBA00001974"/>
    </source>
</evidence>
<dbReference type="FunFam" id="3.50.50.60:FF:000129">
    <property type="entry name" value="Kynurenine 3-monooxygenase"/>
    <property type="match status" value="1"/>
</dbReference>
<dbReference type="HAMAP" id="MF_01971">
    <property type="entry name" value="Kynurenine_monooxygenase"/>
    <property type="match status" value="1"/>
</dbReference>
<comment type="subcellular location">
    <subcellularLocation>
        <location evidence="10">Mitochondrion</location>
    </subcellularLocation>
    <subcellularLocation>
        <location evidence="10">Membrane</location>
        <topology evidence="10">Multi-pass membrane protein</topology>
    </subcellularLocation>
</comment>